<dbReference type="AlphaFoldDB" id="K3VFR4"/>
<gene>
    <name evidence="1" type="ORF">FPSE_06690</name>
</gene>
<dbReference type="Proteomes" id="UP000007978">
    <property type="component" value="Chromosome 2"/>
</dbReference>
<dbReference type="EMBL" id="AFNW01000184">
    <property type="protein sequence ID" value="EKJ73077.1"/>
    <property type="molecule type" value="Genomic_DNA"/>
</dbReference>
<dbReference type="RefSeq" id="XP_009258083.1">
    <property type="nucleotide sequence ID" value="XM_009259808.1"/>
</dbReference>
<keyword evidence="2" id="KW-1185">Reference proteome</keyword>
<evidence type="ECO:0000313" key="1">
    <source>
        <dbReference type="EMBL" id="EKJ73077.1"/>
    </source>
</evidence>
<dbReference type="KEGG" id="fpu:FPSE_06690"/>
<evidence type="ECO:0000313" key="2">
    <source>
        <dbReference type="Proteomes" id="UP000007978"/>
    </source>
</evidence>
<organism evidence="1 2">
    <name type="scientific">Fusarium pseudograminearum (strain CS3096)</name>
    <name type="common">Wheat and barley crown-rot fungus</name>
    <dbReference type="NCBI Taxonomy" id="1028729"/>
    <lineage>
        <taxon>Eukaryota</taxon>
        <taxon>Fungi</taxon>
        <taxon>Dikarya</taxon>
        <taxon>Ascomycota</taxon>
        <taxon>Pezizomycotina</taxon>
        <taxon>Sordariomycetes</taxon>
        <taxon>Hypocreomycetidae</taxon>
        <taxon>Hypocreales</taxon>
        <taxon>Nectriaceae</taxon>
        <taxon>Fusarium</taxon>
    </lineage>
</organism>
<proteinExistence type="predicted"/>
<dbReference type="OrthoDB" id="5153231at2759"/>
<reference evidence="1 2" key="1">
    <citation type="journal article" date="2012" name="PLoS Pathog.">
        <title>Comparative pathogenomics reveals horizontally acquired novel virulence genes in fungi infecting cereal hosts.</title>
        <authorList>
            <person name="Gardiner D.M."/>
            <person name="McDonald M.C."/>
            <person name="Covarelli L."/>
            <person name="Solomon P.S."/>
            <person name="Rusu A.G."/>
            <person name="Marshall M."/>
            <person name="Kazan K."/>
            <person name="Chakraborty S."/>
            <person name="McDonald B.A."/>
            <person name="Manners J.M."/>
        </authorList>
    </citation>
    <scope>NUCLEOTIDE SEQUENCE [LARGE SCALE GENOMIC DNA]</scope>
    <source>
        <strain evidence="1 2">CS3096</strain>
    </source>
</reference>
<accession>K3VFR4</accession>
<dbReference type="GeneID" id="20365308"/>
<protein>
    <submittedName>
        <fullName evidence="1">Uncharacterized protein</fullName>
    </submittedName>
</protein>
<dbReference type="HOGENOM" id="CLU_016575_2_2_1"/>
<name>K3VFR4_FUSPC</name>
<comment type="caution">
    <text evidence="1">The sequence shown here is derived from an EMBL/GenBank/DDBJ whole genome shotgun (WGS) entry which is preliminary data.</text>
</comment>
<sequence length="431" mass="49304">MRNELASELGTTLPLPMELRRYVAQRLSQEYAVAKKSEKYLSSLAIATVLDAAYVMPKVIYIGEDHLGIRQVILSDSSTSPEIDCISGVWWKAILVQADQILKGVKIRQLTYFDGSVDQSTAHLPSCVVPQHPEIRYRTRQFCQVPSREPPRLSVFRYNSPNITGFSICCGPAPIALHAHTSDEDLSFYQHVSEYSTWIYMPLEKNERIVRIWMRARNCLNREVALVFETDKGHTKLFGAQTTPNLLACRWILLDAPQGQPGHLFFDDNPDGIRWISLDSQPPIGTSLLHLPVASCPHPCLPNNDGFIWSSASVQDVVNMRVCRRNTRDRTEVMGLLFYYSDGKQASVGQVRLDKLDELQTIDHSQSLYLGFERSKRWAPYISKVRTSVSQLDNTVNMWFEVSWSGTLEWWLSWRQCQVYQDGRKSLPTRF</sequence>